<dbReference type="Gene3D" id="3.30.70.2450">
    <property type="match status" value="1"/>
</dbReference>
<dbReference type="SUPFAM" id="SSF51905">
    <property type="entry name" value="FAD/NAD(P)-binding domain"/>
    <property type="match status" value="1"/>
</dbReference>
<dbReference type="RefSeq" id="WP_089297403.1">
    <property type="nucleotide sequence ID" value="NZ_BOMU01000078.1"/>
</dbReference>
<evidence type="ECO:0000256" key="1">
    <source>
        <dbReference type="ARBA" id="ARBA00001974"/>
    </source>
</evidence>
<proteinExistence type="predicted"/>
<evidence type="ECO:0000256" key="2">
    <source>
        <dbReference type="ARBA" id="ARBA00022630"/>
    </source>
</evidence>
<dbReference type="InterPro" id="IPR002938">
    <property type="entry name" value="FAD-bd"/>
</dbReference>
<feature type="domain" description="FAD-binding" evidence="4">
    <location>
        <begin position="3"/>
        <end position="356"/>
    </location>
</feature>
<gene>
    <name evidence="5" type="ORF">SAMN06264365_118102</name>
</gene>
<dbReference type="Gene3D" id="3.50.50.60">
    <property type="entry name" value="FAD/NAD(P)-binding domain"/>
    <property type="match status" value="1"/>
</dbReference>
<dbReference type="GO" id="GO:0016709">
    <property type="term" value="F:oxidoreductase activity, acting on paired donors, with incorporation or reduction of molecular oxygen, NAD(P)H as one donor, and incorporation of one atom of oxygen"/>
    <property type="evidence" value="ECO:0007669"/>
    <property type="project" value="UniProtKB-ARBA"/>
</dbReference>
<dbReference type="InterPro" id="IPR036188">
    <property type="entry name" value="FAD/NAD-bd_sf"/>
</dbReference>
<dbReference type="Pfam" id="PF01494">
    <property type="entry name" value="FAD_binding_3"/>
    <property type="match status" value="1"/>
</dbReference>
<evidence type="ECO:0000256" key="3">
    <source>
        <dbReference type="ARBA" id="ARBA00022827"/>
    </source>
</evidence>
<comment type="cofactor">
    <cofactor evidence="1">
        <name>FAD</name>
        <dbReference type="ChEBI" id="CHEBI:57692"/>
    </cofactor>
</comment>
<dbReference type="AlphaFoldDB" id="A0A239FJ39"/>
<dbReference type="Gene3D" id="3.40.30.120">
    <property type="match status" value="1"/>
</dbReference>
<accession>A0A239FJ39</accession>
<reference evidence="5 6" key="1">
    <citation type="submission" date="2017-06" db="EMBL/GenBank/DDBJ databases">
        <authorList>
            <person name="Kim H.J."/>
            <person name="Triplett B.A."/>
        </authorList>
    </citation>
    <scope>NUCLEOTIDE SEQUENCE [LARGE SCALE GENOMIC DNA]</scope>
    <source>
        <strain evidence="5 6">DSM 43151</strain>
    </source>
</reference>
<evidence type="ECO:0000259" key="4">
    <source>
        <dbReference type="Pfam" id="PF01494"/>
    </source>
</evidence>
<dbReference type="PANTHER" id="PTHR43004:SF19">
    <property type="entry name" value="BINDING MONOOXYGENASE, PUTATIVE (JCVI)-RELATED"/>
    <property type="match status" value="1"/>
</dbReference>
<protein>
    <submittedName>
        <fullName evidence="5">2-polyprenyl-6-methoxyphenol hydroxylase</fullName>
    </submittedName>
</protein>
<evidence type="ECO:0000313" key="5">
    <source>
        <dbReference type="EMBL" id="SNS56805.1"/>
    </source>
</evidence>
<sequence length="471" mass="49947">MTYDVVVAGAGPVGLMVAGELALRGVSVLVAERLTEPDLTIKAGSVNVPTVEAFERRGLLPRLRAAHERAMLQVLEYMKGRIPAGAKPPRFAGHFAGIMLQADRIDPDAAGPTGQAGTVSMVPQPEIERILADWVAGLGVEVRRGVEVTGVEQDPDQVRVRLADGRVLTSSWLVGADGGRSVVRKAAGFEFPGTDPEITGHQAIVEMDGAESLLPGWNATGTGVYAHGPTPGRILTVEFDGAPADRGGEIGAAELQRSIRNVTGVEVTVRKVLTATRFTDNARQASTYRKGRVLLAGDAAHVHSPFGGQGLNLGIGDAVNLGWKLAAEVRGWAPAGLLDSYTVERHPVGARVLDWTRAQIAIMRPDPYARALRRVVADLAATTDGTTYLAHSIAGLHGRPEQITPELATQLADGRGLLVGAEVEGYDDQLKKVEGARRMLVRPDGVIAWAEGDGPLEPALHTWFGPARVRA</sequence>
<dbReference type="OrthoDB" id="3647401at2"/>
<dbReference type="GO" id="GO:0071949">
    <property type="term" value="F:FAD binding"/>
    <property type="evidence" value="ECO:0007669"/>
    <property type="project" value="InterPro"/>
</dbReference>
<dbReference type="EMBL" id="FZNR01000018">
    <property type="protein sequence ID" value="SNS56805.1"/>
    <property type="molecule type" value="Genomic_DNA"/>
</dbReference>
<dbReference type="PANTHER" id="PTHR43004">
    <property type="entry name" value="TRK SYSTEM POTASSIUM UPTAKE PROTEIN"/>
    <property type="match status" value="1"/>
</dbReference>
<name>A0A239FJ39_9ACTN</name>
<dbReference type="PRINTS" id="PR00420">
    <property type="entry name" value="RNGMNOXGNASE"/>
</dbReference>
<dbReference type="Pfam" id="PF21274">
    <property type="entry name" value="Rng_hyd_C"/>
    <property type="match status" value="1"/>
</dbReference>
<keyword evidence="2" id="KW-0285">Flavoprotein</keyword>
<evidence type="ECO:0000313" key="6">
    <source>
        <dbReference type="Proteomes" id="UP000198415"/>
    </source>
</evidence>
<organism evidence="5 6">
    <name type="scientific">Actinoplanes regularis</name>
    <dbReference type="NCBI Taxonomy" id="52697"/>
    <lineage>
        <taxon>Bacteria</taxon>
        <taxon>Bacillati</taxon>
        <taxon>Actinomycetota</taxon>
        <taxon>Actinomycetes</taxon>
        <taxon>Micromonosporales</taxon>
        <taxon>Micromonosporaceae</taxon>
        <taxon>Actinoplanes</taxon>
    </lineage>
</organism>
<dbReference type="InterPro" id="IPR050641">
    <property type="entry name" value="RIFMO-like"/>
</dbReference>
<keyword evidence="3" id="KW-0274">FAD</keyword>
<dbReference type="Proteomes" id="UP000198415">
    <property type="component" value="Unassembled WGS sequence"/>
</dbReference>
<keyword evidence="6" id="KW-1185">Reference proteome</keyword>